<gene>
    <name evidence="2" type="ORF">O181_127871</name>
</gene>
<dbReference type="Proteomes" id="UP000765509">
    <property type="component" value="Unassembled WGS sequence"/>
</dbReference>
<sequence length="90" mass="10475">MSEFMTHRKILRQCGGDLEHAFQSRTTEQYSAEDIMNILEDVTTGTKIGSSRVNLKTRFNTPWKDSVEKNPKEHSNNKYRSTDTVRKCHI</sequence>
<dbReference type="EMBL" id="AVOT02129501">
    <property type="protein sequence ID" value="MBW0588156.1"/>
    <property type="molecule type" value="Genomic_DNA"/>
</dbReference>
<dbReference type="AlphaFoldDB" id="A0A9Q3Q763"/>
<comment type="caution">
    <text evidence="2">The sequence shown here is derived from an EMBL/GenBank/DDBJ whole genome shotgun (WGS) entry which is preliminary data.</text>
</comment>
<proteinExistence type="predicted"/>
<evidence type="ECO:0000313" key="3">
    <source>
        <dbReference type="Proteomes" id="UP000765509"/>
    </source>
</evidence>
<accession>A0A9Q3Q763</accession>
<evidence type="ECO:0000256" key="1">
    <source>
        <dbReference type="SAM" id="MobiDB-lite"/>
    </source>
</evidence>
<feature type="region of interest" description="Disordered" evidence="1">
    <location>
        <begin position="63"/>
        <end position="90"/>
    </location>
</feature>
<protein>
    <submittedName>
        <fullName evidence="2">Uncharacterized protein</fullName>
    </submittedName>
</protein>
<evidence type="ECO:0000313" key="2">
    <source>
        <dbReference type="EMBL" id="MBW0588156.1"/>
    </source>
</evidence>
<reference evidence="2" key="1">
    <citation type="submission" date="2021-03" db="EMBL/GenBank/DDBJ databases">
        <title>Draft genome sequence of rust myrtle Austropuccinia psidii MF-1, a brazilian biotype.</title>
        <authorList>
            <person name="Quecine M.C."/>
            <person name="Pachon D.M.R."/>
            <person name="Bonatelli M.L."/>
            <person name="Correr F.H."/>
            <person name="Franceschini L.M."/>
            <person name="Leite T.F."/>
            <person name="Margarido G.R.A."/>
            <person name="Almeida C.A."/>
            <person name="Ferrarezi J.A."/>
            <person name="Labate C.A."/>
        </authorList>
    </citation>
    <scope>NUCLEOTIDE SEQUENCE</scope>
    <source>
        <strain evidence="2">MF-1</strain>
    </source>
</reference>
<keyword evidence="3" id="KW-1185">Reference proteome</keyword>
<organism evidence="2 3">
    <name type="scientific">Austropuccinia psidii MF-1</name>
    <dbReference type="NCBI Taxonomy" id="1389203"/>
    <lineage>
        <taxon>Eukaryota</taxon>
        <taxon>Fungi</taxon>
        <taxon>Dikarya</taxon>
        <taxon>Basidiomycota</taxon>
        <taxon>Pucciniomycotina</taxon>
        <taxon>Pucciniomycetes</taxon>
        <taxon>Pucciniales</taxon>
        <taxon>Sphaerophragmiaceae</taxon>
        <taxon>Austropuccinia</taxon>
    </lineage>
</organism>
<feature type="compositionally biased region" description="Basic and acidic residues" evidence="1">
    <location>
        <begin position="65"/>
        <end position="90"/>
    </location>
</feature>
<name>A0A9Q3Q763_9BASI</name>